<dbReference type="Proteomes" id="UP000294513">
    <property type="component" value="Unassembled WGS sequence"/>
</dbReference>
<sequence length="103" mass="11589">MTMIPPPHARSKQQPTALTALTDTRFTTLVTPLVISWIYRGCMVVIAMMTIWWMLLAAAIMTWRNGWMWGVLGLVASPVLGLVVLLIVRVACEAVLLRFHRRG</sequence>
<feature type="transmembrane region" description="Helical" evidence="1">
    <location>
        <begin position="37"/>
        <end position="61"/>
    </location>
</feature>
<protein>
    <submittedName>
        <fullName evidence="2">DUF4282 domain-containing protein</fullName>
    </submittedName>
</protein>
<name>A0A4R5ASU0_9ACTN</name>
<proteinExistence type="predicted"/>
<dbReference type="AlphaFoldDB" id="A0A4R5ASU0"/>
<evidence type="ECO:0000313" key="3">
    <source>
        <dbReference type="Proteomes" id="UP000294513"/>
    </source>
</evidence>
<evidence type="ECO:0000256" key="1">
    <source>
        <dbReference type="SAM" id="Phobius"/>
    </source>
</evidence>
<feature type="transmembrane region" description="Helical" evidence="1">
    <location>
        <begin position="67"/>
        <end position="92"/>
    </location>
</feature>
<comment type="caution">
    <text evidence="2">The sequence shown here is derived from an EMBL/GenBank/DDBJ whole genome shotgun (WGS) entry which is preliminary data.</text>
</comment>
<dbReference type="Pfam" id="PF14110">
    <property type="entry name" value="DUF4282"/>
    <property type="match status" value="1"/>
</dbReference>
<dbReference type="InterPro" id="IPR025557">
    <property type="entry name" value="DUF4282"/>
</dbReference>
<reference evidence="2 3" key="1">
    <citation type="submission" date="2019-03" db="EMBL/GenBank/DDBJ databases">
        <title>Draft genome sequences of novel Actinobacteria.</title>
        <authorList>
            <person name="Sahin N."/>
            <person name="Ay H."/>
            <person name="Saygin H."/>
        </authorList>
    </citation>
    <scope>NUCLEOTIDE SEQUENCE [LARGE SCALE GENOMIC DNA]</scope>
    <source>
        <strain evidence="2 3">H3C3</strain>
    </source>
</reference>
<keyword evidence="3" id="KW-1185">Reference proteome</keyword>
<keyword evidence="1" id="KW-1133">Transmembrane helix</keyword>
<evidence type="ECO:0000313" key="2">
    <source>
        <dbReference type="EMBL" id="TDD75793.1"/>
    </source>
</evidence>
<gene>
    <name evidence="2" type="ORF">E1298_31265</name>
</gene>
<dbReference type="OrthoDB" id="3482223at2"/>
<keyword evidence="1" id="KW-0472">Membrane</keyword>
<organism evidence="2 3">
    <name type="scientific">Actinomadura rubrisoli</name>
    <dbReference type="NCBI Taxonomy" id="2530368"/>
    <lineage>
        <taxon>Bacteria</taxon>
        <taxon>Bacillati</taxon>
        <taxon>Actinomycetota</taxon>
        <taxon>Actinomycetes</taxon>
        <taxon>Streptosporangiales</taxon>
        <taxon>Thermomonosporaceae</taxon>
        <taxon>Actinomadura</taxon>
    </lineage>
</organism>
<dbReference type="EMBL" id="SMKU01000219">
    <property type="protein sequence ID" value="TDD75793.1"/>
    <property type="molecule type" value="Genomic_DNA"/>
</dbReference>
<keyword evidence="1" id="KW-0812">Transmembrane</keyword>
<accession>A0A4R5ASU0</accession>